<reference evidence="2 3" key="1">
    <citation type="submission" date="2019-07" db="EMBL/GenBank/DDBJ databases">
        <authorList>
            <person name="Kim J."/>
        </authorList>
    </citation>
    <scope>NUCLEOTIDE SEQUENCE [LARGE SCALE GENOMIC DNA]</scope>
    <source>
        <strain evidence="2 3">JC52</strain>
    </source>
</reference>
<dbReference type="OrthoDB" id="2841505at2"/>
<feature type="transmembrane region" description="Helical" evidence="1">
    <location>
        <begin position="156"/>
        <end position="175"/>
    </location>
</feature>
<accession>A0A559KGK9</accession>
<evidence type="ECO:0000313" key="3">
    <source>
        <dbReference type="Proteomes" id="UP000317036"/>
    </source>
</evidence>
<dbReference type="Proteomes" id="UP000317036">
    <property type="component" value="Unassembled WGS sequence"/>
</dbReference>
<dbReference type="RefSeq" id="WP_144843141.1">
    <property type="nucleotide sequence ID" value="NZ_VNJI01000003.1"/>
</dbReference>
<sequence>MIKARAIPWLGMICLLAGLSRMGMTPSSLIWGTDSLPELTCGIVASILMTVGTLAVYLVQSREIGTIGFISVLGIMIGNIAITFMLWSAILSIDPASPPDGAVFTLLHLLALIGLTGGTLLFTILSYRANVFPRWVIVLLVMMHFSMVLPVGDNKYFAFFWGLAYVGMGYTVWAGRLNPSKKNQTTSVPK</sequence>
<dbReference type="EMBL" id="VNJI01000003">
    <property type="protein sequence ID" value="TVY11269.1"/>
    <property type="molecule type" value="Genomic_DNA"/>
</dbReference>
<keyword evidence="1" id="KW-0472">Membrane</keyword>
<feature type="transmembrane region" description="Helical" evidence="1">
    <location>
        <begin position="66"/>
        <end position="90"/>
    </location>
</feature>
<proteinExistence type="predicted"/>
<feature type="transmembrane region" description="Helical" evidence="1">
    <location>
        <begin position="42"/>
        <end position="59"/>
    </location>
</feature>
<comment type="caution">
    <text evidence="2">The sequence shown here is derived from an EMBL/GenBank/DDBJ whole genome shotgun (WGS) entry which is preliminary data.</text>
</comment>
<organism evidence="2 3">
    <name type="scientific">Paenibacillus cremeus</name>
    <dbReference type="NCBI Taxonomy" id="2163881"/>
    <lineage>
        <taxon>Bacteria</taxon>
        <taxon>Bacillati</taxon>
        <taxon>Bacillota</taxon>
        <taxon>Bacilli</taxon>
        <taxon>Bacillales</taxon>
        <taxon>Paenibacillaceae</taxon>
        <taxon>Paenibacillus</taxon>
    </lineage>
</organism>
<name>A0A559KGK9_9BACL</name>
<evidence type="ECO:0000313" key="2">
    <source>
        <dbReference type="EMBL" id="TVY11269.1"/>
    </source>
</evidence>
<keyword evidence="1" id="KW-1133">Transmembrane helix</keyword>
<feature type="transmembrane region" description="Helical" evidence="1">
    <location>
        <begin position="132"/>
        <end position="150"/>
    </location>
</feature>
<evidence type="ECO:0000256" key="1">
    <source>
        <dbReference type="SAM" id="Phobius"/>
    </source>
</evidence>
<keyword evidence="3" id="KW-1185">Reference proteome</keyword>
<dbReference type="AlphaFoldDB" id="A0A559KGK9"/>
<gene>
    <name evidence="2" type="ORF">FPZ49_03275</name>
</gene>
<keyword evidence="1" id="KW-0812">Transmembrane</keyword>
<feature type="transmembrane region" description="Helical" evidence="1">
    <location>
        <begin position="102"/>
        <end position="125"/>
    </location>
</feature>
<protein>
    <submittedName>
        <fullName evidence="2">Uncharacterized protein</fullName>
    </submittedName>
</protein>